<keyword evidence="3" id="KW-1185">Reference proteome</keyword>
<feature type="transmembrane region" description="Helical" evidence="1">
    <location>
        <begin position="34"/>
        <end position="54"/>
    </location>
</feature>
<dbReference type="PIRSF" id="PIRSF029693">
    <property type="entry name" value="UCP029693"/>
    <property type="match status" value="1"/>
</dbReference>
<dbReference type="AlphaFoldDB" id="A0AAV3U0E7"/>
<comment type="caution">
    <text evidence="2">The sequence shown here is derived from an EMBL/GenBank/DDBJ whole genome shotgun (WGS) entry which is preliminary data.</text>
</comment>
<keyword evidence="1" id="KW-0472">Membrane</keyword>
<keyword evidence="1" id="KW-1133">Transmembrane helix</keyword>
<evidence type="ECO:0000313" key="3">
    <source>
        <dbReference type="Proteomes" id="UP001409585"/>
    </source>
</evidence>
<sequence>MVVKAVVRPFARTKGWFREMSEARQGRFGWLRGIFWLAIVYLVASVFLGVWWSWGASEFDVNTATEERLSLLTDTDQTYTGSYTTATLIELGDILLSKPGGFLSNDMTPPGIWLDNQPNWEYGMLIQIRDMSKALREAFSRSQSQSTEDQQLARAESRFNVDHNNWIMPAAEDEYEKGIAALEDYLARLVDADSTNAQFYARSDNLRYWLRTVETRLGSLSQRLSASVGQRRLNTDLAGENEASQSTAAPKELEVKTSFWERDDVFYEARGSTFAILHLMKAIEKDFGSVLDKKNARVSVQQIIRELEGTQEFVWSPMILNGKGFGFVANHSLVMASYISRANAALIDLRELLAQG</sequence>
<dbReference type="Proteomes" id="UP001409585">
    <property type="component" value="Unassembled WGS sequence"/>
</dbReference>
<evidence type="ECO:0000313" key="2">
    <source>
        <dbReference type="EMBL" id="GAA4938801.1"/>
    </source>
</evidence>
<name>A0AAV3U0E7_9ALTE</name>
<evidence type="ECO:0000256" key="1">
    <source>
        <dbReference type="SAM" id="Phobius"/>
    </source>
</evidence>
<reference evidence="3" key="1">
    <citation type="journal article" date="2019" name="Int. J. Syst. Evol. Microbiol.">
        <title>The Global Catalogue of Microorganisms (GCM) 10K type strain sequencing project: providing services to taxonomists for standard genome sequencing and annotation.</title>
        <authorList>
            <consortium name="The Broad Institute Genomics Platform"/>
            <consortium name="The Broad Institute Genome Sequencing Center for Infectious Disease"/>
            <person name="Wu L."/>
            <person name="Ma J."/>
        </authorList>
    </citation>
    <scope>NUCLEOTIDE SEQUENCE [LARGE SCALE GENOMIC DNA]</scope>
    <source>
        <strain evidence="3">JCM 19134</strain>
    </source>
</reference>
<proteinExistence type="predicted"/>
<keyword evidence="1" id="KW-0812">Transmembrane</keyword>
<gene>
    <name evidence="2" type="ORF">GCM10025791_16120</name>
</gene>
<organism evidence="2 3">
    <name type="scientific">Halioxenophilus aromaticivorans</name>
    <dbReference type="NCBI Taxonomy" id="1306992"/>
    <lineage>
        <taxon>Bacteria</taxon>
        <taxon>Pseudomonadati</taxon>
        <taxon>Pseudomonadota</taxon>
        <taxon>Gammaproteobacteria</taxon>
        <taxon>Alteromonadales</taxon>
        <taxon>Alteromonadaceae</taxon>
        <taxon>Halioxenophilus</taxon>
    </lineage>
</organism>
<dbReference type="EMBL" id="BAABLX010000009">
    <property type="protein sequence ID" value="GAA4938801.1"/>
    <property type="molecule type" value="Genomic_DNA"/>
</dbReference>
<dbReference type="InterPro" id="IPR016936">
    <property type="entry name" value="UCP029693"/>
</dbReference>
<dbReference type="Pfam" id="PF10095">
    <property type="entry name" value="DUF2333"/>
    <property type="match status" value="1"/>
</dbReference>
<accession>A0AAV3U0E7</accession>
<protein>
    <submittedName>
        <fullName evidence="2">DUF2333 family protein</fullName>
    </submittedName>
</protein>